<evidence type="ECO:0000313" key="13">
    <source>
        <dbReference type="EMBL" id="CAL1297537.1"/>
    </source>
</evidence>
<feature type="region of interest" description="Disordered" evidence="10">
    <location>
        <begin position="1237"/>
        <end position="1257"/>
    </location>
</feature>
<evidence type="ECO:0000256" key="2">
    <source>
        <dbReference type="ARBA" id="ARBA00015341"/>
    </source>
</evidence>
<comment type="subunit">
    <text evidence="1">Interacts (via N-terminus) with spn-A/Rad51.</text>
</comment>
<dbReference type="CDD" id="cd18793">
    <property type="entry name" value="SF2_C_SNF"/>
    <property type="match status" value="1"/>
</dbReference>
<dbReference type="InterPro" id="IPR049730">
    <property type="entry name" value="SNF2/RAD54-like_C"/>
</dbReference>
<reference evidence="13 14" key="1">
    <citation type="submission" date="2024-04" db="EMBL/GenBank/DDBJ databases">
        <authorList>
            <person name="Rising A."/>
            <person name="Reimegard J."/>
            <person name="Sonavane S."/>
            <person name="Akerstrom W."/>
            <person name="Nylinder S."/>
            <person name="Hedman E."/>
            <person name="Kallberg Y."/>
        </authorList>
    </citation>
    <scope>NUCLEOTIDE SEQUENCE [LARGE SCALE GENOMIC DNA]</scope>
</reference>
<evidence type="ECO:0000256" key="3">
    <source>
        <dbReference type="ARBA" id="ARBA00022618"/>
    </source>
</evidence>
<feature type="region of interest" description="Disordered" evidence="10">
    <location>
        <begin position="1344"/>
        <end position="1461"/>
    </location>
</feature>
<keyword evidence="9" id="KW-0175">Coiled coil</keyword>
<evidence type="ECO:0000256" key="10">
    <source>
        <dbReference type="SAM" id="MobiDB-lite"/>
    </source>
</evidence>
<dbReference type="FunFam" id="3.40.50.10810:FF:000094">
    <property type="entry name" value="DNA excision repair protein ERCC-6"/>
    <property type="match status" value="1"/>
</dbReference>
<evidence type="ECO:0000256" key="8">
    <source>
        <dbReference type="ARBA" id="ARBA00029956"/>
    </source>
</evidence>
<keyword evidence="5" id="KW-0378">Hydrolase</keyword>
<comment type="caution">
    <text evidence="13">The sequence shown here is derived from an EMBL/GenBank/DDBJ whole genome shotgun (WGS) entry which is preliminary data.</text>
</comment>
<feature type="region of interest" description="Disordered" evidence="10">
    <location>
        <begin position="261"/>
        <end position="294"/>
    </location>
</feature>
<dbReference type="Pfam" id="PF00176">
    <property type="entry name" value="SNF2-rel_dom"/>
    <property type="match status" value="1"/>
</dbReference>
<evidence type="ECO:0000256" key="6">
    <source>
        <dbReference type="ARBA" id="ARBA00023306"/>
    </source>
</evidence>
<feature type="compositionally biased region" description="Polar residues" evidence="10">
    <location>
        <begin position="1511"/>
        <end position="1520"/>
    </location>
</feature>
<dbReference type="PROSITE" id="PS51192">
    <property type="entry name" value="HELICASE_ATP_BIND_1"/>
    <property type="match status" value="1"/>
</dbReference>
<keyword evidence="14" id="KW-1185">Reference proteome</keyword>
<feature type="domain" description="Helicase ATP-binding" evidence="11">
    <location>
        <begin position="385"/>
        <end position="552"/>
    </location>
</feature>
<feature type="compositionally biased region" description="Polar residues" evidence="10">
    <location>
        <begin position="71"/>
        <end position="83"/>
    </location>
</feature>
<feature type="compositionally biased region" description="Polar residues" evidence="10">
    <location>
        <begin position="1021"/>
        <end position="1033"/>
    </location>
</feature>
<feature type="region of interest" description="Disordered" evidence="10">
    <location>
        <begin position="1010"/>
        <end position="1040"/>
    </location>
</feature>
<name>A0AAV2BNN7_9ARAC</name>
<comment type="function">
    <text evidence="7">Involved in mitotic DNA repair and meiotic recombination. Functions in the recombinational DNA repair pathway. Essential for interhomolog gene conversion (GC), but may have a less important role in intersister GC than spn-A/Rad51. In the presence of DNA, spn-A/Rad51 enhances the ATPase activity of okr/Rad54.</text>
</comment>
<dbReference type="InterPro" id="IPR027417">
    <property type="entry name" value="P-loop_NTPase"/>
</dbReference>
<protein>
    <recommendedName>
        <fullName evidence="2">DNA repair and recombination protein RAD54-like</fullName>
    </recommendedName>
    <alternativeName>
        <fullName evidence="8">Protein okra</fullName>
    </alternativeName>
</protein>
<evidence type="ECO:0000256" key="4">
    <source>
        <dbReference type="ARBA" id="ARBA00022776"/>
    </source>
</evidence>
<dbReference type="InterPro" id="IPR038718">
    <property type="entry name" value="SNF2-like_sf"/>
</dbReference>
<dbReference type="GO" id="GO:0016787">
    <property type="term" value="F:hydrolase activity"/>
    <property type="evidence" value="ECO:0007669"/>
    <property type="project" value="UniProtKB-KW"/>
</dbReference>
<dbReference type="Gene3D" id="3.40.50.300">
    <property type="entry name" value="P-loop containing nucleotide triphosphate hydrolases"/>
    <property type="match status" value="1"/>
</dbReference>
<dbReference type="CDD" id="cd18001">
    <property type="entry name" value="DEXHc_ERCC6L"/>
    <property type="match status" value="1"/>
</dbReference>
<dbReference type="PANTHER" id="PTHR45629">
    <property type="entry name" value="SNF2/RAD54 FAMILY MEMBER"/>
    <property type="match status" value="1"/>
</dbReference>
<evidence type="ECO:0000256" key="9">
    <source>
        <dbReference type="SAM" id="Coils"/>
    </source>
</evidence>
<feature type="region of interest" description="Disordered" evidence="10">
    <location>
        <begin position="1511"/>
        <end position="1585"/>
    </location>
</feature>
<dbReference type="GO" id="GO:0005524">
    <property type="term" value="F:ATP binding"/>
    <property type="evidence" value="ECO:0007669"/>
    <property type="project" value="InterPro"/>
</dbReference>
<keyword evidence="4" id="KW-0498">Mitosis</keyword>
<feature type="region of interest" description="Disordered" evidence="10">
    <location>
        <begin position="58"/>
        <end position="83"/>
    </location>
</feature>
<dbReference type="InterPro" id="IPR000330">
    <property type="entry name" value="SNF2_N"/>
</dbReference>
<feature type="compositionally biased region" description="Polar residues" evidence="10">
    <location>
        <begin position="261"/>
        <end position="289"/>
    </location>
</feature>
<dbReference type="Gene3D" id="3.40.50.10810">
    <property type="entry name" value="Tandem AAA-ATPase domain"/>
    <property type="match status" value="1"/>
</dbReference>
<feature type="region of interest" description="Disordered" evidence="10">
    <location>
        <begin position="1306"/>
        <end position="1330"/>
    </location>
</feature>
<keyword evidence="6" id="KW-0131">Cell cycle</keyword>
<feature type="compositionally biased region" description="Low complexity" evidence="10">
    <location>
        <begin position="1394"/>
        <end position="1406"/>
    </location>
</feature>
<dbReference type="GO" id="GO:0015616">
    <property type="term" value="F:DNA translocase activity"/>
    <property type="evidence" value="ECO:0007669"/>
    <property type="project" value="TreeGrafter"/>
</dbReference>
<gene>
    <name evidence="13" type="ORF">LARSCL_LOCUS20359</name>
</gene>
<dbReference type="GO" id="GO:0051301">
    <property type="term" value="P:cell division"/>
    <property type="evidence" value="ECO:0007669"/>
    <property type="project" value="UniProtKB-KW"/>
</dbReference>
<feature type="domain" description="Helicase C-terminal" evidence="12">
    <location>
        <begin position="743"/>
        <end position="903"/>
    </location>
</feature>
<dbReference type="Proteomes" id="UP001497382">
    <property type="component" value="Unassembled WGS sequence"/>
</dbReference>
<evidence type="ECO:0000313" key="14">
    <source>
        <dbReference type="Proteomes" id="UP001497382"/>
    </source>
</evidence>
<evidence type="ECO:0000256" key="7">
    <source>
        <dbReference type="ARBA" id="ARBA00024776"/>
    </source>
</evidence>
<dbReference type="InterPro" id="IPR001650">
    <property type="entry name" value="Helicase_C-like"/>
</dbReference>
<dbReference type="InterPro" id="IPR050496">
    <property type="entry name" value="SNF2_RAD54_helicase_repair"/>
</dbReference>
<feature type="compositionally biased region" description="Polar residues" evidence="10">
    <location>
        <begin position="1086"/>
        <end position="1095"/>
    </location>
</feature>
<keyword evidence="3" id="KW-0132">Cell division</keyword>
<evidence type="ECO:0000256" key="5">
    <source>
        <dbReference type="ARBA" id="ARBA00022801"/>
    </source>
</evidence>
<dbReference type="InterPro" id="IPR014001">
    <property type="entry name" value="Helicase_ATP-bd"/>
</dbReference>
<dbReference type="Pfam" id="PF00271">
    <property type="entry name" value="Helicase_C"/>
    <property type="match status" value="1"/>
</dbReference>
<dbReference type="EMBL" id="CAXIEN010000429">
    <property type="protein sequence ID" value="CAL1297537.1"/>
    <property type="molecule type" value="Genomic_DNA"/>
</dbReference>
<dbReference type="SMART" id="SM00487">
    <property type="entry name" value="DEXDc"/>
    <property type="match status" value="1"/>
</dbReference>
<feature type="region of interest" description="Disordered" evidence="10">
    <location>
        <begin position="1079"/>
        <end position="1181"/>
    </location>
</feature>
<feature type="coiled-coil region" evidence="9">
    <location>
        <begin position="306"/>
        <end position="352"/>
    </location>
</feature>
<accession>A0AAV2BNN7</accession>
<evidence type="ECO:0000256" key="1">
    <source>
        <dbReference type="ARBA" id="ARBA00011467"/>
    </source>
</evidence>
<proteinExistence type="predicted"/>
<feature type="compositionally biased region" description="Basic and acidic residues" evidence="10">
    <location>
        <begin position="1098"/>
        <end position="1111"/>
    </location>
</feature>
<feature type="compositionally biased region" description="Basic and acidic residues" evidence="10">
    <location>
        <begin position="1314"/>
        <end position="1324"/>
    </location>
</feature>
<feature type="compositionally biased region" description="Polar residues" evidence="10">
    <location>
        <begin position="1345"/>
        <end position="1355"/>
    </location>
</feature>
<dbReference type="PROSITE" id="PS51194">
    <property type="entry name" value="HELICASE_CTER"/>
    <property type="match status" value="1"/>
</dbReference>
<feature type="compositionally biased region" description="Basic and acidic residues" evidence="10">
    <location>
        <begin position="58"/>
        <end position="70"/>
    </location>
</feature>
<dbReference type="SUPFAM" id="SSF52540">
    <property type="entry name" value="P-loop containing nucleoside triphosphate hydrolases"/>
    <property type="match status" value="2"/>
</dbReference>
<feature type="region of interest" description="Disordered" evidence="10">
    <location>
        <begin position="1606"/>
        <end position="1634"/>
    </location>
</feature>
<evidence type="ECO:0000259" key="11">
    <source>
        <dbReference type="PROSITE" id="PS51192"/>
    </source>
</evidence>
<evidence type="ECO:0000259" key="12">
    <source>
        <dbReference type="PROSITE" id="PS51194"/>
    </source>
</evidence>
<sequence length="1634" mass="182693">MSSSFEKFEELQKEGKRLAAEGRLHESLQKFELARKIKETSKILSRIQKLKDVIAQIEKEEPSRENERSFSQKSSETIDSSEKLSSVLNQIQNIEVKHEKKSAEQSPGVTKRFNELKTRAIELSYEGKFDESLRCFYEARKLVDCPNVKKYIQELESLVSKCPKKLEEFQNLTDTGKKLASAGKHAESLEKLKNAFAVCPSPAVSRMIKKIEAENTLSVSPVFSGPKSAEHLTNKKSEDIEFTARSAMCDSSKSKENHFTSFKTKSAGSTGSDFSLPSGSQSETNSANPSDLCPEERERFKQLYSEAKELARIGQLQDALDRLEKAKGMCPAERIIKRIKDLKEHMKEQETAGSDMIEVADGFSVYHEIYDKLYPYQREGVAWMWKLFNMKKGGVLGDDMGLGKTFQVIAFLSGLIDADLIKHAMIIMPVSLLPNWEKEFRKWSPGISVSLFHGSSKKERERNLLRIQRRGHVLLTSYGMVLNALNLLTEFEGRTFVWDYVILDEGHKIKNPTKTTKAVHAIPSKNRLVLTGTPIQNNLLELWALYDFVHQGTLLGSLKTFKMQYENTISRAREKDSTAGEKRLGTEMAENLKMLIKPYFLRRTKAEIWKKKPVSSEGVGDLEKEMEQLRISENKLNTRKNDLIVWTFMSEAQCEIYRSFLHSEAVKTILVSKRSPLVELTTLKKICDHPRLLSQRACLQLGLNGDMNAEDLERELNDESSYSSSIENVTDEVLMAESGKMKFLITLLENLKSEGHRTLVFSLSRKILDMINRILINRRWKVLRIDGTISKIEERERRIQLFQNDSSYSVFLLTTQVGGVGITLTAADRVIIYDPSWNPATDAQAVDRVYRIGQQNNVIVYRLITCGTVEEKIYRRQIFKDSITKQATGSSDPYRYFSKQELRELFTFENPHHSATQVQLSELHSHQRISDTQLDAHIAFLYSLDIFGVSDHDLMFSREIEDSTEDNEEAAVSHDYIKKQVAAAQVLIQTEASVVAEGIRLAGTFSRPFSEHVPASKKNSETAAQMSKTSPTVKTAPKFKPLFSSHLSGSDLRKNGSMHSPEFHKIDNYNLEIEDSFDDKKRNRRTSQISPNTRRISGRSDDGFVQKDVKNLSDNVFDASTPPLSERCHSVSRNTYSTGSGKGKNRRSRHSESPKVSAHCDNVSKSSPAGRDRDKNTSLLQKDSAIEADVISNTGSPSFDNRTASRFSNISTYATPIGSDRKKNMALPYSEPQKVSAHETGVFSSTNTPPPCENRTTDRRSIVSKYATPRETNVSLQCSDSHKDSTHVTEVGDYDVGIHEDIPVIELNSDDENDNHNVEMDKSSTEGNESVEILEETISEKPKTCIQSECHSTCETPARVSPEMDEDSSAGLPELNISLIPAQKSESGNKMPESSTPGGTTSSISSNQPAFNDSDQKNAEVSFVHGLDSEGSSPAPKSESPEVPSGEIDAETPTPSRNNYSLADLVSASSSVSPNGSALSFMADLSFDEKPQVTHKRKSCALPAPFVASDSDFSCPNSPSKEGDDEVLASTDSEDDVGDEEDSVSMVPSSIPNSPAPRDQTFRSRAESPAARRITPLKVRKSLCPPPDRAFAQALASSPVIRPPCYSSESEVDSPMKVHRPMGRRNVIDSSEED</sequence>
<dbReference type="PANTHER" id="PTHR45629:SF7">
    <property type="entry name" value="DNA EXCISION REPAIR PROTEIN ERCC-6-RELATED"/>
    <property type="match status" value="1"/>
</dbReference>
<dbReference type="SMART" id="SM00490">
    <property type="entry name" value="HELICc"/>
    <property type="match status" value="1"/>
</dbReference>
<organism evidence="13 14">
    <name type="scientific">Larinioides sclopetarius</name>
    <dbReference type="NCBI Taxonomy" id="280406"/>
    <lineage>
        <taxon>Eukaryota</taxon>
        <taxon>Metazoa</taxon>
        <taxon>Ecdysozoa</taxon>
        <taxon>Arthropoda</taxon>
        <taxon>Chelicerata</taxon>
        <taxon>Arachnida</taxon>
        <taxon>Araneae</taxon>
        <taxon>Araneomorphae</taxon>
        <taxon>Entelegynae</taxon>
        <taxon>Araneoidea</taxon>
        <taxon>Araneidae</taxon>
        <taxon>Larinioides</taxon>
    </lineage>
</organism>
<feature type="compositionally biased region" description="Acidic residues" evidence="10">
    <location>
        <begin position="1523"/>
        <end position="1543"/>
    </location>
</feature>